<dbReference type="CDD" id="cd01671">
    <property type="entry name" value="CARD"/>
    <property type="match status" value="1"/>
</dbReference>
<dbReference type="Gene3D" id="1.10.533.10">
    <property type="entry name" value="Death Domain, Fas"/>
    <property type="match status" value="1"/>
</dbReference>
<keyword evidence="3" id="KW-1185">Reference proteome</keyword>
<accession>A0A665VFH3</accession>
<reference evidence="2" key="2">
    <citation type="submission" date="2025-08" db="UniProtKB">
        <authorList>
            <consortium name="Ensembl"/>
        </authorList>
    </citation>
    <scope>IDENTIFICATION</scope>
</reference>
<reference evidence="2" key="1">
    <citation type="submission" date="2021-04" db="EMBL/GenBank/DDBJ databases">
        <authorList>
            <consortium name="Wellcome Sanger Institute Data Sharing"/>
        </authorList>
    </citation>
    <scope>NUCLEOTIDE SEQUENCE [LARGE SCALE GENOMIC DNA]</scope>
</reference>
<dbReference type="GO" id="GO:0042981">
    <property type="term" value="P:regulation of apoptotic process"/>
    <property type="evidence" value="ECO:0007669"/>
    <property type="project" value="InterPro"/>
</dbReference>
<organism evidence="2 3">
    <name type="scientific">Echeneis naucrates</name>
    <name type="common">Live sharksucker</name>
    <dbReference type="NCBI Taxonomy" id="173247"/>
    <lineage>
        <taxon>Eukaryota</taxon>
        <taxon>Metazoa</taxon>
        <taxon>Chordata</taxon>
        <taxon>Craniata</taxon>
        <taxon>Vertebrata</taxon>
        <taxon>Euteleostomi</taxon>
        <taxon>Actinopterygii</taxon>
        <taxon>Neopterygii</taxon>
        <taxon>Teleostei</taxon>
        <taxon>Neoteleostei</taxon>
        <taxon>Acanthomorphata</taxon>
        <taxon>Carangaria</taxon>
        <taxon>Carangiformes</taxon>
        <taxon>Echeneidae</taxon>
        <taxon>Echeneis</taxon>
    </lineage>
</organism>
<dbReference type="AlphaFoldDB" id="A0A665VFH3"/>
<dbReference type="Ensembl" id="ENSENLT00000031357.1">
    <property type="protein sequence ID" value="ENSENLP00000030474.1"/>
    <property type="gene ID" value="ENSENLG00000013514.1"/>
</dbReference>
<evidence type="ECO:0000313" key="2">
    <source>
        <dbReference type="Ensembl" id="ENSENLP00000030474.1"/>
    </source>
</evidence>
<dbReference type="InterPro" id="IPR011029">
    <property type="entry name" value="DEATH-like_dom_sf"/>
</dbReference>
<protein>
    <recommendedName>
        <fullName evidence="1">CARD domain-containing protein</fullName>
    </recommendedName>
</protein>
<evidence type="ECO:0000259" key="1">
    <source>
        <dbReference type="PROSITE" id="PS50209"/>
    </source>
</evidence>
<proteinExistence type="predicted"/>
<dbReference type="Pfam" id="PF00619">
    <property type="entry name" value="CARD"/>
    <property type="match status" value="1"/>
</dbReference>
<feature type="domain" description="CARD" evidence="1">
    <location>
        <begin position="1"/>
        <end position="78"/>
    </location>
</feature>
<evidence type="ECO:0000313" key="3">
    <source>
        <dbReference type="Proteomes" id="UP000472264"/>
    </source>
</evidence>
<dbReference type="PROSITE" id="PS50209">
    <property type="entry name" value="CARD"/>
    <property type="match status" value="1"/>
</dbReference>
<reference evidence="2" key="3">
    <citation type="submission" date="2025-09" db="UniProtKB">
        <authorList>
            <consortium name="Ensembl"/>
        </authorList>
    </citation>
    <scope>IDENTIFICATION</scope>
</reference>
<name>A0A665VFH3_ECHNA</name>
<sequence length="155" mass="17249">QGPAVKLILKHKSELIDCLRADPSFILQHTHARNIVTDREYQNLKCINQPEEAVIKLIDKVIDKGQEYCSAFNELLREVLLPGLQSLIPLGASFLQLSKNTYETDSSNKSAPPLIDPRSGCVRFTPPDTAQMQTRSYPACLPHSSAHPGRHLPVP</sequence>
<dbReference type="Proteomes" id="UP000472264">
    <property type="component" value="Chromosome 21"/>
</dbReference>
<dbReference type="InterPro" id="IPR001315">
    <property type="entry name" value="CARD"/>
</dbReference>
<dbReference type="InParanoid" id="A0A665VFH3"/>
<dbReference type="SUPFAM" id="SSF47986">
    <property type="entry name" value="DEATH domain"/>
    <property type="match status" value="1"/>
</dbReference>